<dbReference type="KEGG" id="ccro:CMC5_049310"/>
<evidence type="ECO:0000313" key="3">
    <source>
        <dbReference type="Proteomes" id="UP000067626"/>
    </source>
</evidence>
<dbReference type="PATRIC" id="fig|52.7.peg.5453"/>
<organism evidence="2 3">
    <name type="scientific">Chondromyces crocatus</name>
    <dbReference type="NCBI Taxonomy" id="52"/>
    <lineage>
        <taxon>Bacteria</taxon>
        <taxon>Pseudomonadati</taxon>
        <taxon>Myxococcota</taxon>
        <taxon>Polyangia</taxon>
        <taxon>Polyangiales</taxon>
        <taxon>Polyangiaceae</taxon>
        <taxon>Chondromyces</taxon>
    </lineage>
</organism>
<dbReference type="Pfam" id="PF13409">
    <property type="entry name" value="GST_N_2"/>
    <property type="match status" value="1"/>
</dbReference>
<gene>
    <name evidence="2" type="primary">gst</name>
    <name evidence="2" type="ORF">CMC5_049310</name>
</gene>
<dbReference type="PANTHER" id="PTHR42673">
    <property type="entry name" value="MALEYLACETOACETATE ISOMERASE"/>
    <property type="match status" value="1"/>
</dbReference>
<dbReference type="InterPro" id="IPR036282">
    <property type="entry name" value="Glutathione-S-Trfase_C_sf"/>
</dbReference>
<dbReference type="GO" id="GO:0006559">
    <property type="term" value="P:L-phenylalanine catabolic process"/>
    <property type="evidence" value="ECO:0007669"/>
    <property type="project" value="TreeGrafter"/>
</dbReference>
<feature type="domain" description="GST N-terminal" evidence="1">
    <location>
        <begin position="4"/>
        <end position="86"/>
    </location>
</feature>
<keyword evidence="2" id="KW-0808">Transferase</keyword>
<protein>
    <submittedName>
        <fullName evidence="2">Glutathione S-transferase</fullName>
    </submittedName>
</protein>
<keyword evidence="3" id="KW-1185">Reference proteome</keyword>
<proteinExistence type="predicted"/>
<dbReference type="Pfam" id="PF13410">
    <property type="entry name" value="GST_C_2"/>
    <property type="match status" value="1"/>
</dbReference>
<dbReference type="SFLD" id="SFLDS00019">
    <property type="entry name" value="Glutathione_Transferase_(cytos"/>
    <property type="match status" value="1"/>
</dbReference>
<dbReference type="EMBL" id="CP012159">
    <property type="protein sequence ID" value="AKT40775.1"/>
    <property type="molecule type" value="Genomic_DNA"/>
</dbReference>
<dbReference type="GO" id="GO:0006749">
    <property type="term" value="P:glutathione metabolic process"/>
    <property type="evidence" value="ECO:0007669"/>
    <property type="project" value="TreeGrafter"/>
</dbReference>
<dbReference type="SUPFAM" id="SSF52833">
    <property type="entry name" value="Thioredoxin-like"/>
    <property type="match status" value="1"/>
</dbReference>
<dbReference type="CDD" id="cd03194">
    <property type="entry name" value="GST_C_3"/>
    <property type="match status" value="1"/>
</dbReference>
<dbReference type="OrthoDB" id="9799538at2"/>
<evidence type="ECO:0000259" key="1">
    <source>
        <dbReference type="PROSITE" id="PS50404"/>
    </source>
</evidence>
<dbReference type="STRING" id="52.CMC5_049310"/>
<dbReference type="RefSeq" id="WP_050432665.1">
    <property type="nucleotide sequence ID" value="NZ_CP012159.1"/>
</dbReference>
<sequence>MADFTLFIGNKNYSSWSLRPWLALKAAGVDFEEVLIALGNPEEPIRDVIRRHSPSGKVPALRHGDLLIWESLAICEYVAELFPEARLWPEERAARAVARAVSAEMAAGFAELRAAMPMNIRRRVANFQVPAAALVHVDRIQESFRSCRAQFGAGGPFLFGSFTIADAMYAPVVTRFRTYGVAVDEVAQAYMTAVLSLPSMQAWEEAAQAETMVVPATEAIADAAS</sequence>
<dbReference type="PANTHER" id="PTHR42673:SF4">
    <property type="entry name" value="MALEYLACETOACETATE ISOMERASE"/>
    <property type="match status" value="1"/>
</dbReference>
<dbReference type="SFLD" id="SFLDG00358">
    <property type="entry name" value="Main_(cytGST)"/>
    <property type="match status" value="1"/>
</dbReference>
<dbReference type="InterPro" id="IPR004045">
    <property type="entry name" value="Glutathione_S-Trfase_N"/>
</dbReference>
<dbReference type="GO" id="GO:0004364">
    <property type="term" value="F:glutathione transferase activity"/>
    <property type="evidence" value="ECO:0007669"/>
    <property type="project" value="TreeGrafter"/>
</dbReference>
<accession>A0A0K1EIT6</accession>
<reference evidence="2 3" key="1">
    <citation type="submission" date="2015-07" db="EMBL/GenBank/DDBJ databases">
        <title>Genome analysis of myxobacterium Chondromyces crocatus Cm c5 reveals a high potential for natural compound synthesis and the genetic basis for the loss of fruiting body formation.</title>
        <authorList>
            <person name="Zaburannyi N."/>
            <person name="Bunk B."/>
            <person name="Maier J."/>
            <person name="Overmann J."/>
            <person name="Mueller R."/>
        </authorList>
    </citation>
    <scope>NUCLEOTIDE SEQUENCE [LARGE SCALE GENOMIC DNA]</scope>
    <source>
        <strain evidence="2 3">Cm c5</strain>
    </source>
</reference>
<dbReference type="CDD" id="cd03043">
    <property type="entry name" value="GST_N_1"/>
    <property type="match status" value="1"/>
</dbReference>
<dbReference type="PROSITE" id="PS50404">
    <property type="entry name" value="GST_NTER"/>
    <property type="match status" value="1"/>
</dbReference>
<evidence type="ECO:0000313" key="2">
    <source>
        <dbReference type="EMBL" id="AKT40775.1"/>
    </source>
</evidence>
<dbReference type="InterPro" id="IPR036249">
    <property type="entry name" value="Thioredoxin-like_sf"/>
</dbReference>
<dbReference type="Gene3D" id="3.40.30.10">
    <property type="entry name" value="Glutaredoxin"/>
    <property type="match status" value="1"/>
</dbReference>
<dbReference type="SUPFAM" id="SSF47616">
    <property type="entry name" value="GST C-terminal domain-like"/>
    <property type="match status" value="1"/>
</dbReference>
<name>A0A0K1EIT6_CHOCO</name>
<dbReference type="Proteomes" id="UP000067626">
    <property type="component" value="Chromosome"/>
</dbReference>
<dbReference type="InterPro" id="IPR040079">
    <property type="entry name" value="Glutathione_S-Trfase"/>
</dbReference>
<dbReference type="Gene3D" id="1.20.1050.10">
    <property type="match status" value="1"/>
</dbReference>
<dbReference type="AlphaFoldDB" id="A0A0K1EIT6"/>
<dbReference type="GO" id="GO:0016034">
    <property type="term" value="F:maleylacetoacetate isomerase activity"/>
    <property type="evidence" value="ECO:0007669"/>
    <property type="project" value="TreeGrafter"/>
</dbReference>